<evidence type="ECO:0000313" key="3">
    <source>
        <dbReference type="Proteomes" id="UP000190648"/>
    </source>
</evidence>
<feature type="domain" description="Rho-GAP" evidence="1">
    <location>
        <begin position="157"/>
        <end position="368"/>
    </location>
</feature>
<dbReference type="EMBL" id="LSYS01002830">
    <property type="protein sequence ID" value="OPJ85632.1"/>
    <property type="molecule type" value="Genomic_DNA"/>
</dbReference>
<sequence>MGQANCCCGSREALTDAKPVLSTDVRLTRGCKRSESRLLLLQEKLVIAKLQRGTTLRPQLHLALDQLWVLSEGKEAAGQKEEKEGGSNEDSTSIILIWPRGSCVVTFGSWALKELWVDTLLGTPEAARRARVTRLPSIKHLEKELSRRYAWRTFSVSNLERLVEGQAEELLAVLQQEGKTTEGILQKADSGTEFRELREVLDHSADVNLGSQSALLLAIILKLSASDLQLEELLAGLECSEAHLEPTALQDFLRSIPGKLLMTDLYEDWMAAMQKSSKEEKMEELKAVAQKLPAANLLLLKRLLALLQHIGYNVSTSRMSSSNLAICLGPNLLSPTNEELRPLETMLEVAEKVKVLVEFLIDNCRELFGEEISDLSCPADKESRTPPERCRVNKYLQLLGKNS</sequence>
<dbReference type="AlphaFoldDB" id="A0A1V4KMD3"/>
<proteinExistence type="predicted"/>
<dbReference type="PANTHER" id="PTHR23179:SF26">
    <property type="entry name" value="T-CELL ACTIVATION RHO GTPASE-ACTIVATING PROTEIN"/>
    <property type="match status" value="1"/>
</dbReference>
<dbReference type="Gene3D" id="1.10.555.10">
    <property type="entry name" value="Rho GTPase activation protein"/>
    <property type="match status" value="1"/>
</dbReference>
<dbReference type="SMART" id="SM00324">
    <property type="entry name" value="RhoGAP"/>
    <property type="match status" value="1"/>
</dbReference>
<dbReference type="GO" id="GO:0007165">
    <property type="term" value="P:signal transduction"/>
    <property type="evidence" value="ECO:0007669"/>
    <property type="project" value="InterPro"/>
</dbReference>
<gene>
    <name evidence="2" type="ORF">AV530_019798</name>
</gene>
<dbReference type="InterPro" id="IPR047887">
    <property type="entry name" value="ARHGAP20_PH"/>
</dbReference>
<dbReference type="Pfam" id="PF22286">
    <property type="entry name" value="RHG20_PH"/>
    <property type="match status" value="1"/>
</dbReference>
<dbReference type="InterPro" id="IPR000198">
    <property type="entry name" value="RhoGAP_dom"/>
</dbReference>
<dbReference type="Pfam" id="PF00620">
    <property type="entry name" value="RhoGAP"/>
    <property type="match status" value="1"/>
</dbReference>
<dbReference type="Proteomes" id="UP000190648">
    <property type="component" value="Unassembled WGS sequence"/>
</dbReference>
<protein>
    <recommendedName>
        <fullName evidence="1">Rho-GAP domain-containing protein</fullName>
    </recommendedName>
</protein>
<name>A0A1V4KMD3_PATFA</name>
<dbReference type="PANTHER" id="PTHR23179">
    <property type="entry name" value="T-CELL ACTIVATION RHO GTPASE ACTIVATING PROTEIN-RELATED"/>
    <property type="match status" value="1"/>
</dbReference>
<dbReference type="PROSITE" id="PS50238">
    <property type="entry name" value="RHOGAP"/>
    <property type="match status" value="1"/>
</dbReference>
<evidence type="ECO:0000259" key="1">
    <source>
        <dbReference type="PROSITE" id="PS50238"/>
    </source>
</evidence>
<comment type="caution">
    <text evidence="2">The sequence shown here is derived from an EMBL/GenBank/DDBJ whole genome shotgun (WGS) entry which is preliminary data.</text>
</comment>
<dbReference type="OrthoDB" id="9396636at2759"/>
<reference evidence="2 3" key="1">
    <citation type="submission" date="2016-02" db="EMBL/GenBank/DDBJ databases">
        <title>Band-tailed pigeon sequencing and assembly.</title>
        <authorList>
            <person name="Soares A.E."/>
            <person name="Novak B.J."/>
            <person name="Rice E.S."/>
            <person name="O'Connell B."/>
            <person name="Chang D."/>
            <person name="Weber S."/>
            <person name="Shapiro B."/>
        </authorList>
    </citation>
    <scope>NUCLEOTIDE SEQUENCE [LARGE SCALE GENOMIC DNA]</scope>
    <source>
        <strain evidence="2">BTP2013</strain>
        <tissue evidence="2">Blood</tissue>
    </source>
</reference>
<keyword evidence="3" id="KW-1185">Reference proteome</keyword>
<dbReference type="InterPro" id="IPR008936">
    <property type="entry name" value="Rho_GTPase_activation_prot"/>
</dbReference>
<dbReference type="SUPFAM" id="SSF48350">
    <property type="entry name" value="GTPase activation domain, GAP"/>
    <property type="match status" value="1"/>
</dbReference>
<evidence type="ECO:0000313" key="2">
    <source>
        <dbReference type="EMBL" id="OPJ85632.1"/>
    </source>
</evidence>
<accession>A0A1V4KMD3</accession>
<organism evidence="2 3">
    <name type="scientific">Patagioenas fasciata monilis</name>
    <dbReference type="NCBI Taxonomy" id="372326"/>
    <lineage>
        <taxon>Eukaryota</taxon>
        <taxon>Metazoa</taxon>
        <taxon>Chordata</taxon>
        <taxon>Craniata</taxon>
        <taxon>Vertebrata</taxon>
        <taxon>Euteleostomi</taxon>
        <taxon>Archelosauria</taxon>
        <taxon>Archosauria</taxon>
        <taxon>Dinosauria</taxon>
        <taxon>Saurischia</taxon>
        <taxon>Theropoda</taxon>
        <taxon>Coelurosauria</taxon>
        <taxon>Aves</taxon>
        <taxon>Neognathae</taxon>
        <taxon>Neoaves</taxon>
        <taxon>Columbimorphae</taxon>
        <taxon>Columbiformes</taxon>
        <taxon>Columbidae</taxon>
        <taxon>Patagioenas</taxon>
    </lineage>
</organism>
<dbReference type="GO" id="GO:0005096">
    <property type="term" value="F:GTPase activator activity"/>
    <property type="evidence" value="ECO:0007669"/>
    <property type="project" value="TreeGrafter"/>
</dbReference>